<evidence type="ECO:0000256" key="4">
    <source>
        <dbReference type="ARBA" id="ARBA00023136"/>
    </source>
</evidence>
<dbReference type="Gene3D" id="1.20.1600.10">
    <property type="entry name" value="Outer membrane efflux proteins (OEP)"/>
    <property type="match status" value="1"/>
</dbReference>
<evidence type="ECO:0000256" key="2">
    <source>
        <dbReference type="ARBA" id="ARBA00022452"/>
    </source>
</evidence>
<dbReference type="PANTHER" id="PTHR30026">
    <property type="entry name" value="OUTER MEMBRANE PROTEIN TOLC"/>
    <property type="match status" value="1"/>
</dbReference>
<keyword evidence="6" id="KW-1133">Transmembrane helix</keyword>
<gene>
    <name evidence="7" type="ORF">GK091_26545</name>
</gene>
<name>A0A6M0IQW1_9BACT</name>
<evidence type="ECO:0000256" key="3">
    <source>
        <dbReference type="ARBA" id="ARBA00022692"/>
    </source>
</evidence>
<dbReference type="AlphaFoldDB" id="A0A6M0IQW1"/>
<evidence type="ECO:0000256" key="6">
    <source>
        <dbReference type="SAM" id="Phobius"/>
    </source>
</evidence>
<sequence length="273" mass="30409">MNIYLYRISLIIYSRSIPILLLSLLISSVGVAQKANGRRLMMFGQSAGLANDTVYLDIDQDIAVQLLPFDELVKIAVTNSPLIKYQNEIANSLNSSYQGTKAQILQNVGGSASYSAGNQSIVSSGALITSRDPIGQIANGYRVGVDMRVSLYDLFGRKHQIRQAYSNYRAAVIQKETVEQQLKRELIVLYQDMITSQQILKLRLVDEQASLAAYRIAEVETQKGKITADLLASATSRYIETKTITEQVKGEFLKNVHIFETLMGAPIQRLKRN</sequence>
<dbReference type="PANTHER" id="PTHR30026:SF20">
    <property type="entry name" value="OUTER MEMBRANE PROTEIN TOLC"/>
    <property type="match status" value="1"/>
</dbReference>
<keyword evidence="3 6" id="KW-0812">Transmembrane</keyword>
<keyword evidence="5" id="KW-0998">Cell outer membrane</keyword>
<proteinExistence type="predicted"/>
<comment type="caution">
    <text evidence="7">The sequence shown here is derived from an EMBL/GenBank/DDBJ whole genome shotgun (WGS) entry which is preliminary data.</text>
</comment>
<keyword evidence="4 6" id="KW-0472">Membrane</keyword>
<dbReference type="GO" id="GO:0015562">
    <property type="term" value="F:efflux transmembrane transporter activity"/>
    <property type="evidence" value="ECO:0007669"/>
    <property type="project" value="InterPro"/>
</dbReference>
<evidence type="ECO:0000313" key="8">
    <source>
        <dbReference type="Proteomes" id="UP000477386"/>
    </source>
</evidence>
<protein>
    <submittedName>
        <fullName evidence="7">TolC family protein</fullName>
    </submittedName>
</protein>
<dbReference type="EMBL" id="JAAGNZ010000005">
    <property type="protein sequence ID" value="NEU70454.1"/>
    <property type="molecule type" value="Genomic_DNA"/>
</dbReference>
<evidence type="ECO:0000256" key="1">
    <source>
        <dbReference type="ARBA" id="ARBA00004442"/>
    </source>
</evidence>
<keyword evidence="8" id="KW-1185">Reference proteome</keyword>
<evidence type="ECO:0000256" key="5">
    <source>
        <dbReference type="ARBA" id="ARBA00023237"/>
    </source>
</evidence>
<dbReference type="GO" id="GO:1990281">
    <property type="term" value="C:efflux pump complex"/>
    <property type="evidence" value="ECO:0007669"/>
    <property type="project" value="TreeGrafter"/>
</dbReference>
<dbReference type="RefSeq" id="WP_164043766.1">
    <property type="nucleotide sequence ID" value="NZ_JAAGNZ010000005.1"/>
</dbReference>
<evidence type="ECO:0000313" key="7">
    <source>
        <dbReference type="EMBL" id="NEU70454.1"/>
    </source>
</evidence>
<organism evidence="7 8">
    <name type="scientific">Spirosoma agri</name>
    <dbReference type="NCBI Taxonomy" id="1987381"/>
    <lineage>
        <taxon>Bacteria</taxon>
        <taxon>Pseudomonadati</taxon>
        <taxon>Bacteroidota</taxon>
        <taxon>Cytophagia</taxon>
        <taxon>Cytophagales</taxon>
        <taxon>Cytophagaceae</taxon>
        <taxon>Spirosoma</taxon>
    </lineage>
</organism>
<comment type="subcellular location">
    <subcellularLocation>
        <location evidence="1">Cell outer membrane</location>
    </subcellularLocation>
</comment>
<dbReference type="GO" id="GO:0009279">
    <property type="term" value="C:cell outer membrane"/>
    <property type="evidence" value="ECO:0007669"/>
    <property type="project" value="UniProtKB-SubCell"/>
</dbReference>
<feature type="transmembrane region" description="Helical" evidence="6">
    <location>
        <begin position="12"/>
        <end position="32"/>
    </location>
</feature>
<dbReference type="Proteomes" id="UP000477386">
    <property type="component" value="Unassembled WGS sequence"/>
</dbReference>
<dbReference type="SUPFAM" id="SSF56954">
    <property type="entry name" value="Outer membrane efflux proteins (OEP)"/>
    <property type="match status" value="1"/>
</dbReference>
<keyword evidence="2" id="KW-1134">Transmembrane beta strand</keyword>
<dbReference type="InterPro" id="IPR051906">
    <property type="entry name" value="TolC-like"/>
</dbReference>
<accession>A0A6M0IQW1</accession>
<dbReference type="GO" id="GO:0015288">
    <property type="term" value="F:porin activity"/>
    <property type="evidence" value="ECO:0007669"/>
    <property type="project" value="TreeGrafter"/>
</dbReference>
<reference evidence="7 8" key="1">
    <citation type="submission" date="2020-02" db="EMBL/GenBank/DDBJ databases">
        <title>Draft genome sequence of two Spirosoma agri KCTC 52727 and Spirosoma terrae KCTC 52035.</title>
        <authorList>
            <person name="Rojas J."/>
            <person name="Ambika Manirajan B."/>
            <person name="Ratering S."/>
            <person name="Suarez C."/>
            <person name="Schnell S."/>
        </authorList>
    </citation>
    <scope>NUCLEOTIDE SEQUENCE [LARGE SCALE GENOMIC DNA]</scope>
    <source>
        <strain evidence="7 8">KCTC 52727</strain>
    </source>
</reference>